<feature type="non-terminal residue" evidence="2">
    <location>
        <position position="514"/>
    </location>
</feature>
<dbReference type="EMBL" id="OV170233">
    <property type="protein sequence ID" value="CAH0719067.1"/>
    <property type="molecule type" value="Genomic_DNA"/>
</dbReference>
<name>A0A8J9VUY0_9NEOP</name>
<dbReference type="AlphaFoldDB" id="A0A8J9VUY0"/>
<evidence type="ECO:0000313" key="3">
    <source>
        <dbReference type="Proteomes" id="UP000838878"/>
    </source>
</evidence>
<evidence type="ECO:0008006" key="4">
    <source>
        <dbReference type="Google" id="ProtNLM"/>
    </source>
</evidence>
<dbReference type="Proteomes" id="UP000838878">
    <property type="component" value="Chromosome 13"/>
</dbReference>
<protein>
    <recommendedName>
        <fullName evidence="4">N-acetyllactosaminide beta-1,3-N-acetylglucosaminyltransferase</fullName>
    </recommendedName>
</protein>
<dbReference type="OrthoDB" id="9974378at2759"/>
<keyword evidence="3" id="KW-1185">Reference proteome</keyword>
<evidence type="ECO:0000313" key="2">
    <source>
        <dbReference type="EMBL" id="CAH0719067.1"/>
    </source>
</evidence>
<dbReference type="Pfam" id="PF13896">
    <property type="entry name" value="Glyco_transf_49"/>
    <property type="match status" value="1"/>
</dbReference>
<reference evidence="2" key="1">
    <citation type="submission" date="2021-12" db="EMBL/GenBank/DDBJ databases">
        <authorList>
            <person name="Martin H S."/>
        </authorList>
    </citation>
    <scope>NUCLEOTIDE SEQUENCE</scope>
</reference>
<accession>A0A8J9VUY0</accession>
<organism evidence="2 3">
    <name type="scientific">Brenthis ino</name>
    <name type="common">lesser marbled fritillary</name>
    <dbReference type="NCBI Taxonomy" id="405034"/>
    <lineage>
        <taxon>Eukaryota</taxon>
        <taxon>Metazoa</taxon>
        <taxon>Ecdysozoa</taxon>
        <taxon>Arthropoda</taxon>
        <taxon>Hexapoda</taxon>
        <taxon>Insecta</taxon>
        <taxon>Pterygota</taxon>
        <taxon>Neoptera</taxon>
        <taxon>Endopterygota</taxon>
        <taxon>Lepidoptera</taxon>
        <taxon>Glossata</taxon>
        <taxon>Ditrysia</taxon>
        <taxon>Papilionoidea</taxon>
        <taxon>Nymphalidae</taxon>
        <taxon>Heliconiinae</taxon>
        <taxon>Argynnini</taxon>
        <taxon>Brenthis</taxon>
    </lineage>
</organism>
<keyword evidence="1" id="KW-1133">Transmembrane helix</keyword>
<feature type="transmembrane region" description="Helical" evidence="1">
    <location>
        <begin position="21"/>
        <end position="41"/>
    </location>
</feature>
<dbReference type="PANTHER" id="PTHR47412:SF1">
    <property type="entry name" value="FI01434P-RELATED"/>
    <property type="match status" value="1"/>
</dbReference>
<sequence length="514" mass="60201">MSRCLRICGAYSYRLTRKHSTIFLIASFILTLTVILQLYAYKHQDIPHFATRVGDFEYRPGTFLRGHQPNVNSSYCHFNYGLPKTINWENIQILPPPEGGSSSIYRVIYDAIQGTAYANHSKYNAVTYATQATPEFIYHIVEIARYWDGPISLAVFVPNYDMDLTMQIINQLCRCYSGMSKVSLHLFFPKRHPPKIRIPSLLPVTTEIPTTTANISNEQILMQKIERYRNLTNQTRAEYVHWVRKRKIERMMAKLPQLELEAPKLFFSDCSGLEVLDVPTFRQDKNMVYPINVGRNVARNASRTNYFIVSDIELVPSDRLAHKFLAMIRKLMGDKKRNEGSIFYKTVFVVPLFEVEKGVDLPRDKDMLVRLVNENRAKYFHQKVCAHCQRFPGLQSWLLRPTPKGIEPMLIARREYPYHRWEPLYFGTQGEPWYSETLSWEGRQDKMTQMLEMCLQEYRMVVLDGAFLCHAAISRNGSRHNRAERVNHRRYQTIIASFKRKYQNRPKCKVMYGC</sequence>
<keyword evidence="1" id="KW-0472">Membrane</keyword>
<evidence type="ECO:0000256" key="1">
    <source>
        <dbReference type="SAM" id="Phobius"/>
    </source>
</evidence>
<dbReference type="PANTHER" id="PTHR47412">
    <property type="entry name" value="FI01434P-RELATED"/>
    <property type="match status" value="1"/>
</dbReference>
<keyword evidence="1" id="KW-0812">Transmembrane</keyword>
<gene>
    <name evidence="2" type="ORF">BINO364_LOCUS5457</name>
</gene>
<proteinExistence type="predicted"/>